<evidence type="ECO:0000313" key="3">
    <source>
        <dbReference type="Proteomes" id="UP001235343"/>
    </source>
</evidence>
<gene>
    <name evidence="2" type="ORF">QQS35_01895</name>
</gene>
<dbReference type="EMBL" id="JASTZU010000012">
    <property type="protein sequence ID" value="MDL4839215.1"/>
    <property type="molecule type" value="Genomic_DNA"/>
</dbReference>
<keyword evidence="3" id="KW-1185">Reference proteome</keyword>
<accession>A0ABT7L3N8</accession>
<name>A0ABT7L3N8_9BACI</name>
<proteinExistence type="predicted"/>
<protein>
    <recommendedName>
        <fullName evidence="4">Flagellar protein</fullName>
    </recommendedName>
</protein>
<evidence type="ECO:0000313" key="2">
    <source>
        <dbReference type="EMBL" id="MDL4839215.1"/>
    </source>
</evidence>
<dbReference type="NCBIfam" id="TIGR03826">
    <property type="entry name" value="YvyF"/>
    <property type="match status" value="1"/>
</dbReference>
<feature type="region of interest" description="Disordered" evidence="1">
    <location>
        <begin position="118"/>
        <end position="141"/>
    </location>
</feature>
<dbReference type="InterPro" id="IPR022258">
    <property type="entry name" value="Flagellar_operon_YvyF"/>
</dbReference>
<organism evidence="2 3">
    <name type="scientific">Aquibacillus rhizosphaerae</name>
    <dbReference type="NCBI Taxonomy" id="3051431"/>
    <lineage>
        <taxon>Bacteria</taxon>
        <taxon>Bacillati</taxon>
        <taxon>Bacillota</taxon>
        <taxon>Bacilli</taxon>
        <taxon>Bacillales</taxon>
        <taxon>Bacillaceae</taxon>
        <taxon>Aquibacillus</taxon>
    </lineage>
</organism>
<dbReference type="Proteomes" id="UP001235343">
    <property type="component" value="Unassembled WGS sequence"/>
</dbReference>
<reference evidence="2 3" key="1">
    <citation type="submission" date="2023-06" db="EMBL/GenBank/DDBJ databases">
        <title>Aquibacillus rhizosphaerae LR5S19.</title>
        <authorList>
            <person name="Sun J.-Q."/>
        </authorList>
    </citation>
    <scope>NUCLEOTIDE SEQUENCE [LARGE SCALE GENOMIC DNA]</scope>
    <source>
        <strain evidence="2 3">LR5S19</strain>
    </source>
</reference>
<comment type="caution">
    <text evidence="2">The sequence shown here is derived from an EMBL/GenBank/DDBJ whole genome shotgun (WGS) entry which is preliminary data.</text>
</comment>
<feature type="compositionally biased region" description="Basic and acidic residues" evidence="1">
    <location>
        <begin position="118"/>
        <end position="129"/>
    </location>
</feature>
<sequence length="141" mass="16259">MGELANCPRCDALFVKGLRDICQDCFKKEELAFQTVYDYMKKRANRTATVMQIVEETEVEEDLIIKFVKEKRLRASQFPNLHYPCEKCGNPIIEGKLCGPCSKGLVTELNKQGEIDKVSQRNKAEDKQKANTYYSVKKDRQ</sequence>
<evidence type="ECO:0008006" key="4">
    <source>
        <dbReference type="Google" id="ProtNLM"/>
    </source>
</evidence>
<evidence type="ECO:0000256" key="1">
    <source>
        <dbReference type="SAM" id="MobiDB-lite"/>
    </source>
</evidence>
<dbReference type="RefSeq" id="WP_285930070.1">
    <property type="nucleotide sequence ID" value="NZ_JASTZU010000012.1"/>
</dbReference>